<evidence type="ECO:0000259" key="5">
    <source>
        <dbReference type="Pfam" id="PF01258"/>
    </source>
</evidence>
<dbReference type="PANTHER" id="PTHR33823:SF2">
    <property type="entry name" value="RNA POLYMERASE-BINDING TRANSCRIPTION FACTOR DKSA"/>
    <property type="match status" value="1"/>
</dbReference>
<dbReference type="EMBL" id="VDUX01000004">
    <property type="protein sequence ID" value="TXL60973.1"/>
    <property type="molecule type" value="Genomic_DNA"/>
</dbReference>
<comment type="caution">
    <text evidence="6">The sequence shown here is derived from an EMBL/GenBank/DDBJ whole genome shotgun (WGS) entry which is preliminary data.</text>
</comment>
<keyword evidence="7" id="KW-1185">Reference proteome</keyword>
<dbReference type="PANTHER" id="PTHR33823">
    <property type="entry name" value="RNA POLYMERASE-BINDING TRANSCRIPTION FACTOR DKSA-RELATED"/>
    <property type="match status" value="1"/>
</dbReference>
<evidence type="ECO:0000313" key="6">
    <source>
        <dbReference type="EMBL" id="TXL60973.1"/>
    </source>
</evidence>
<evidence type="ECO:0000256" key="3">
    <source>
        <dbReference type="ARBA" id="ARBA00022833"/>
    </source>
</evidence>
<dbReference type="SUPFAM" id="SSF57716">
    <property type="entry name" value="Glucocorticoid receptor-like (DNA-binding domain)"/>
    <property type="match status" value="1"/>
</dbReference>
<feature type="domain" description="Zinc finger DksA/TraR C4-type" evidence="5">
    <location>
        <begin position="88"/>
        <end position="117"/>
    </location>
</feature>
<dbReference type="Gene3D" id="1.20.120.910">
    <property type="entry name" value="DksA, coiled-coil domain"/>
    <property type="match status" value="1"/>
</dbReference>
<feature type="zinc finger region" description="dksA C4-type" evidence="4">
    <location>
        <begin position="93"/>
        <end position="117"/>
    </location>
</feature>
<keyword evidence="2" id="KW-0863">Zinc-finger</keyword>
<keyword evidence="3" id="KW-0862">Zinc</keyword>
<proteinExistence type="predicted"/>
<gene>
    <name evidence="6" type="ORF">FHP06_11020</name>
</gene>
<reference evidence="6 7" key="1">
    <citation type="submission" date="2019-06" db="EMBL/GenBank/DDBJ databases">
        <title>Aeromicrobium sp. nov., isolated from a maize field.</title>
        <authorList>
            <person name="Lin S.-Y."/>
            <person name="Tsai C.-F."/>
            <person name="Young C.-C."/>
        </authorList>
    </citation>
    <scope>NUCLEOTIDE SEQUENCE [LARGE SCALE GENOMIC DNA]</scope>
    <source>
        <strain evidence="6 7">CC-CFT486</strain>
    </source>
</reference>
<dbReference type="PROSITE" id="PS01102">
    <property type="entry name" value="ZF_DKSA_1"/>
    <property type="match status" value="1"/>
</dbReference>
<dbReference type="InterPro" id="IPR020458">
    <property type="entry name" value="Znf_DskA_TraR_CS"/>
</dbReference>
<sequence>MTTLDTEEKWSDEELSSIREGLSDMAATLRAELVGVDADMTAVLGDQCNDDIDWADKQVGLITDTFRADNTRAVLEQTEHVIDRLDAGLYGICEQCGRTIPRARMQAFPRATCCIGCLS</sequence>
<evidence type="ECO:0000256" key="1">
    <source>
        <dbReference type="ARBA" id="ARBA00022723"/>
    </source>
</evidence>
<dbReference type="PROSITE" id="PS51128">
    <property type="entry name" value="ZF_DKSA_2"/>
    <property type="match status" value="1"/>
</dbReference>
<dbReference type="InterPro" id="IPR000962">
    <property type="entry name" value="Znf_DskA_TraR"/>
</dbReference>
<dbReference type="GO" id="GO:0008270">
    <property type="term" value="F:zinc ion binding"/>
    <property type="evidence" value="ECO:0007669"/>
    <property type="project" value="UniProtKB-KW"/>
</dbReference>
<dbReference type="OrthoDB" id="9803742at2"/>
<accession>A0A5C8NKI1</accession>
<protein>
    <submittedName>
        <fullName evidence="6">TraR/DksA family transcriptional regulator</fullName>
    </submittedName>
</protein>
<evidence type="ECO:0000256" key="4">
    <source>
        <dbReference type="PROSITE-ProRule" id="PRU00510"/>
    </source>
</evidence>
<dbReference type="Pfam" id="PF01258">
    <property type="entry name" value="zf-dskA_traR"/>
    <property type="match status" value="1"/>
</dbReference>
<keyword evidence="1" id="KW-0479">Metal-binding</keyword>
<name>A0A5C8NKI1_9ACTN</name>
<organism evidence="6 7">
    <name type="scientific">Aeromicrobium terrae</name>
    <dbReference type="NCBI Taxonomy" id="2498846"/>
    <lineage>
        <taxon>Bacteria</taxon>
        <taxon>Bacillati</taxon>
        <taxon>Actinomycetota</taxon>
        <taxon>Actinomycetes</taxon>
        <taxon>Propionibacteriales</taxon>
        <taxon>Nocardioidaceae</taxon>
        <taxon>Aeromicrobium</taxon>
    </lineage>
</organism>
<evidence type="ECO:0000256" key="2">
    <source>
        <dbReference type="ARBA" id="ARBA00022771"/>
    </source>
</evidence>
<dbReference type="Proteomes" id="UP000321571">
    <property type="component" value="Unassembled WGS sequence"/>
</dbReference>
<dbReference type="AlphaFoldDB" id="A0A5C8NKI1"/>
<evidence type="ECO:0000313" key="7">
    <source>
        <dbReference type="Proteomes" id="UP000321571"/>
    </source>
</evidence>